<dbReference type="AlphaFoldDB" id="A0AAD8M5H4"/>
<dbReference type="Proteomes" id="UP001237642">
    <property type="component" value="Unassembled WGS sequence"/>
</dbReference>
<feature type="domain" description="Splicing factor cactin central" evidence="3">
    <location>
        <begin position="162"/>
        <end position="269"/>
    </location>
</feature>
<dbReference type="GO" id="GO:0045292">
    <property type="term" value="P:mRNA cis splicing, via spliceosome"/>
    <property type="evidence" value="ECO:0007669"/>
    <property type="project" value="TreeGrafter"/>
</dbReference>
<dbReference type="PANTHER" id="PTHR21737:SF4">
    <property type="entry name" value="SPLICING FACTOR CACTIN"/>
    <property type="match status" value="1"/>
</dbReference>
<dbReference type="GO" id="GO:0005681">
    <property type="term" value="C:spliceosomal complex"/>
    <property type="evidence" value="ECO:0007669"/>
    <property type="project" value="TreeGrafter"/>
</dbReference>
<keyword evidence="5" id="KW-1185">Reference proteome</keyword>
<feature type="region of interest" description="Disordered" evidence="2">
    <location>
        <begin position="288"/>
        <end position="309"/>
    </location>
</feature>
<feature type="coiled-coil region" evidence="1">
    <location>
        <begin position="159"/>
        <end position="186"/>
    </location>
</feature>
<name>A0AAD8M5H4_9APIA</name>
<dbReference type="EMBL" id="JAUIZM010000010">
    <property type="protein sequence ID" value="KAK1360259.1"/>
    <property type="molecule type" value="Genomic_DNA"/>
</dbReference>
<reference evidence="4" key="2">
    <citation type="submission" date="2023-05" db="EMBL/GenBank/DDBJ databases">
        <authorList>
            <person name="Schelkunov M.I."/>
        </authorList>
    </citation>
    <scope>NUCLEOTIDE SEQUENCE</scope>
    <source>
        <strain evidence="4">Hsosn_3</strain>
        <tissue evidence="4">Leaf</tissue>
    </source>
</reference>
<evidence type="ECO:0000313" key="5">
    <source>
        <dbReference type="Proteomes" id="UP001237642"/>
    </source>
</evidence>
<evidence type="ECO:0000256" key="2">
    <source>
        <dbReference type="SAM" id="MobiDB-lite"/>
    </source>
</evidence>
<accession>A0AAD8M5H4</accession>
<evidence type="ECO:0000256" key="1">
    <source>
        <dbReference type="SAM" id="Coils"/>
    </source>
</evidence>
<gene>
    <name evidence="4" type="ORF">POM88_044733</name>
</gene>
<evidence type="ECO:0000313" key="4">
    <source>
        <dbReference type="EMBL" id="KAK1360259.1"/>
    </source>
</evidence>
<keyword evidence="1" id="KW-0175">Coiled coil</keyword>
<reference evidence="4" key="1">
    <citation type="submission" date="2023-02" db="EMBL/GenBank/DDBJ databases">
        <title>Genome of toxic invasive species Heracleum sosnowskyi carries increased number of genes despite the absence of recent whole-genome duplications.</title>
        <authorList>
            <person name="Schelkunov M."/>
            <person name="Shtratnikova V."/>
            <person name="Makarenko M."/>
            <person name="Klepikova A."/>
            <person name="Omelchenko D."/>
            <person name="Novikova G."/>
            <person name="Obukhova E."/>
            <person name="Bogdanov V."/>
            <person name="Penin A."/>
            <person name="Logacheva M."/>
        </authorList>
    </citation>
    <scope>NUCLEOTIDE SEQUENCE</scope>
    <source>
        <strain evidence="4">Hsosn_3</strain>
        <tissue evidence="4">Leaf</tissue>
    </source>
</reference>
<dbReference type="PANTHER" id="PTHR21737">
    <property type="entry name" value="POLYGLUTAMINE BINDING PROTEIN 1/MARVEL MEMBRANE-ASSOCIATING DOMAIN CONTAINING 3"/>
    <property type="match status" value="1"/>
</dbReference>
<protein>
    <recommendedName>
        <fullName evidence="3">Splicing factor cactin central domain-containing protein</fullName>
    </recommendedName>
</protein>
<dbReference type="GO" id="GO:0005737">
    <property type="term" value="C:cytoplasm"/>
    <property type="evidence" value="ECO:0007669"/>
    <property type="project" value="TreeGrafter"/>
</dbReference>
<organism evidence="4 5">
    <name type="scientific">Heracleum sosnowskyi</name>
    <dbReference type="NCBI Taxonomy" id="360622"/>
    <lineage>
        <taxon>Eukaryota</taxon>
        <taxon>Viridiplantae</taxon>
        <taxon>Streptophyta</taxon>
        <taxon>Embryophyta</taxon>
        <taxon>Tracheophyta</taxon>
        <taxon>Spermatophyta</taxon>
        <taxon>Magnoliopsida</taxon>
        <taxon>eudicotyledons</taxon>
        <taxon>Gunneridae</taxon>
        <taxon>Pentapetalae</taxon>
        <taxon>asterids</taxon>
        <taxon>campanulids</taxon>
        <taxon>Apiales</taxon>
        <taxon>Apiaceae</taxon>
        <taxon>Apioideae</taxon>
        <taxon>apioid superclade</taxon>
        <taxon>Tordylieae</taxon>
        <taxon>Tordyliinae</taxon>
        <taxon>Heracleum</taxon>
    </lineage>
</organism>
<comment type="caution">
    <text evidence="4">The sequence shown here is derived from an EMBL/GenBank/DDBJ whole genome shotgun (WGS) entry which is preliminary data.</text>
</comment>
<sequence>MSSECSVMGTKRTHWSAESSYEKQITWKVAKKIKSSHLPLKIMCSVKEESKNQRERTEEFESNQVDGSNICENFVRGKKIERDVIGARIANTKNSHLSLKVMCSVIQDKIKEIESIGEIECNPIDGTNIGDKFVWKKKIEGDVIGTRSMDIMCSVIEEKRREIQRIREIEKVKKSWEEKMIKKAEEIIDFSGRVRGQQPPADDPRGLHSSTVADVKNLLQGKSHSELEVLQSDIMLQMCSGSVNDAEYWETVLKLIYEYKVKACLKDVHAKVFWKNLQKDLRSLSYAGKNDQRKTDEAEGSGSPEIFHGEEIGDNFTMKTMGAVMEDGDALSSNNDEVILQSQVYCCHNRCRPRKSKYLNRVLAEYGWNNYNPTH</sequence>
<evidence type="ECO:0000259" key="3">
    <source>
        <dbReference type="Pfam" id="PF10312"/>
    </source>
</evidence>
<dbReference type="InterPro" id="IPR018816">
    <property type="entry name" value="Cactin_central"/>
</dbReference>
<proteinExistence type="predicted"/>
<dbReference type="Pfam" id="PF10312">
    <property type="entry name" value="Cactin_mid"/>
    <property type="match status" value="1"/>
</dbReference>